<dbReference type="GO" id="GO:0003676">
    <property type="term" value="F:nucleic acid binding"/>
    <property type="evidence" value="ECO:0007669"/>
    <property type="project" value="InterPro"/>
</dbReference>
<dbReference type="GO" id="GO:0016787">
    <property type="term" value="F:hydrolase activity"/>
    <property type="evidence" value="ECO:0007669"/>
    <property type="project" value="InterPro"/>
</dbReference>
<dbReference type="RefSeq" id="WP_057873317.1">
    <property type="nucleotide sequence ID" value="NZ_AYYI01000016.1"/>
</dbReference>
<keyword evidence="2" id="KW-0540">Nuclease</keyword>
<dbReference type="InterPro" id="IPR044929">
    <property type="entry name" value="DNA/RNA_non-sp_Endonuclease_sf"/>
</dbReference>
<dbReference type="SMART" id="SM00892">
    <property type="entry name" value="Endonuclease_NS"/>
    <property type="match status" value="1"/>
</dbReference>
<dbReference type="Pfam" id="PF01223">
    <property type="entry name" value="Endonuclease_NS"/>
    <property type="match status" value="1"/>
</dbReference>
<keyword evidence="2" id="KW-0255">Endonuclease</keyword>
<dbReference type="InterPro" id="IPR001604">
    <property type="entry name" value="Endo_G_ENPP1-like_dom"/>
</dbReference>
<organism evidence="2 3">
    <name type="scientific">Loigolactobacillus rennini DSM 20253</name>
    <dbReference type="NCBI Taxonomy" id="1423796"/>
    <lineage>
        <taxon>Bacteria</taxon>
        <taxon>Bacillati</taxon>
        <taxon>Bacillota</taxon>
        <taxon>Bacilli</taxon>
        <taxon>Lactobacillales</taxon>
        <taxon>Lactobacillaceae</taxon>
        <taxon>Loigolactobacillus</taxon>
    </lineage>
</organism>
<gene>
    <name evidence="2" type="ORF">FC24_GL000444</name>
</gene>
<dbReference type="Proteomes" id="UP000051638">
    <property type="component" value="Unassembled WGS sequence"/>
</dbReference>
<feature type="domain" description="DNA/RNA non-specific endonuclease/pyrophosphatase/phosphodiesterase" evidence="1">
    <location>
        <begin position="85"/>
        <end position="259"/>
    </location>
</feature>
<dbReference type="GO" id="GO:0046872">
    <property type="term" value="F:metal ion binding"/>
    <property type="evidence" value="ECO:0007669"/>
    <property type="project" value="InterPro"/>
</dbReference>
<name>A0A0R2D6D1_9LACO</name>
<evidence type="ECO:0000313" key="2">
    <source>
        <dbReference type="EMBL" id="KRM99328.1"/>
    </source>
</evidence>
<dbReference type="GO" id="GO:0004519">
    <property type="term" value="F:endonuclease activity"/>
    <property type="evidence" value="ECO:0007669"/>
    <property type="project" value="UniProtKB-KW"/>
</dbReference>
<dbReference type="PATRIC" id="fig|1423796.3.peg.455"/>
<protein>
    <submittedName>
        <fullName evidence="2">DNA RNA non-specific endonuclease</fullName>
    </submittedName>
</protein>
<reference evidence="2 3" key="1">
    <citation type="journal article" date="2015" name="Genome Announc.">
        <title>Expanding the biotechnology potential of lactobacilli through comparative genomics of 213 strains and associated genera.</title>
        <authorList>
            <person name="Sun Z."/>
            <person name="Harris H.M."/>
            <person name="McCann A."/>
            <person name="Guo C."/>
            <person name="Argimon S."/>
            <person name="Zhang W."/>
            <person name="Yang X."/>
            <person name="Jeffery I.B."/>
            <person name="Cooney J.C."/>
            <person name="Kagawa T.F."/>
            <person name="Liu W."/>
            <person name="Song Y."/>
            <person name="Salvetti E."/>
            <person name="Wrobel A."/>
            <person name="Rasinkangas P."/>
            <person name="Parkhill J."/>
            <person name="Rea M.C."/>
            <person name="O'Sullivan O."/>
            <person name="Ritari J."/>
            <person name="Douillard F.P."/>
            <person name="Paul Ross R."/>
            <person name="Yang R."/>
            <person name="Briner A.E."/>
            <person name="Felis G.E."/>
            <person name="de Vos W.M."/>
            <person name="Barrangou R."/>
            <person name="Klaenhammer T.R."/>
            <person name="Caufield P.W."/>
            <person name="Cui Y."/>
            <person name="Zhang H."/>
            <person name="O'Toole P.W."/>
        </authorList>
    </citation>
    <scope>NUCLEOTIDE SEQUENCE [LARGE SCALE GENOMIC DNA]</scope>
    <source>
        <strain evidence="2 3">DSM 20253</strain>
    </source>
</reference>
<accession>A0A0R2D6D1</accession>
<evidence type="ECO:0000259" key="1">
    <source>
        <dbReference type="SMART" id="SM00892"/>
    </source>
</evidence>
<dbReference type="STRING" id="1423796.FC24_GL000444"/>
<dbReference type="EMBL" id="AYYI01000016">
    <property type="protein sequence ID" value="KRM99328.1"/>
    <property type="molecule type" value="Genomic_DNA"/>
</dbReference>
<comment type="caution">
    <text evidence="2">The sequence shown here is derived from an EMBL/GenBank/DDBJ whole genome shotgun (WGS) entry which is preliminary data.</text>
</comment>
<dbReference type="Gene3D" id="3.40.570.10">
    <property type="entry name" value="Extracellular Endonuclease, subunit A"/>
    <property type="match status" value="1"/>
</dbReference>
<dbReference type="OrthoDB" id="9783680at2"/>
<keyword evidence="3" id="KW-1185">Reference proteome</keyword>
<dbReference type="AlphaFoldDB" id="A0A0R2D6D1"/>
<proteinExistence type="predicted"/>
<evidence type="ECO:0000313" key="3">
    <source>
        <dbReference type="Proteomes" id="UP000051638"/>
    </source>
</evidence>
<sequence>MRKRRQKRATSVLILLLVFIGSFIGIKPQQAQQLWQTAQQLLVPAQTTKQQTTTTADQLANLNYQSGKSAVIAVNHNRATLDPKSWRQNQVIYADLDRLNRTSGANIAYLQQRNVADDALRVQQTVRPTGWHQKFSGRQAILNRGHLVAYSISKGISVAGTYDPHQQSGDQNNVKNLFTQTAFSNQRLQTVYEAKVRNALRAGKKVIYRPHAIFRGQELMPRGVHLQAISTDGSLNFNVYIYNVQPGFIFNYQTGTSQKAADQQVPDTTI</sequence>
<keyword evidence="2" id="KW-0378">Hydrolase</keyword>